<accession>A0A8W8LB71</accession>
<evidence type="ECO:0000313" key="12">
    <source>
        <dbReference type="EnsemblMetazoa" id="G27346.1:cds"/>
    </source>
</evidence>
<dbReference type="SUPFAM" id="SSF81321">
    <property type="entry name" value="Family A G protein-coupled receptor-like"/>
    <property type="match status" value="1"/>
</dbReference>
<dbReference type="PANTHER" id="PTHR24238">
    <property type="entry name" value="G-PROTEIN COUPLED RECEPTOR"/>
    <property type="match status" value="1"/>
</dbReference>
<dbReference type="Proteomes" id="UP000005408">
    <property type="component" value="Unassembled WGS sequence"/>
</dbReference>
<sequence>MDNGTILSDKLDKWNSDLARGLTPNNVILSLYISTGLLGNSTVILIYGFKIKGNKEDRYFIPFLAFADLSASIVCGSFGIALNMMQARFNYNSLCKVWWFFAAYTTFCSIFLLLIIAIHRYLKIFRLQRKQMTLKWKRFAMCLVLIIAFALSAPMTYFYGSVSFKNEKENIVGLRCSRLKTTHKLASQIFGGIAVLTIIIVIFSFICLYLRIGYTIIKHFKYSKKQKTYNNTEKPRQNNKRKGVNSCSNGRLRNMDTELKSLSSNEEVLAASRTGDAKQSVFMTCAKRRKQNRRVVHKITLVFMLITVIFLICYIPKVIIMLLEARNARFWEEFSDSGRAGVLFLYRFFIINNIINPVIYAFMDKTFSGKVKLFCKICA</sequence>
<evidence type="ECO:0000313" key="13">
    <source>
        <dbReference type="Proteomes" id="UP000005408"/>
    </source>
</evidence>
<feature type="region of interest" description="Disordered" evidence="9">
    <location>
        <begin position="228"/>
        <end position="251"/>
    </location>
</feature>
<feature type="domain" description="G-protein coupled receptors family 1 profile" evidence="11">
    <location>
        <begin position="39"/>
        <end position="360"/>
    </location>
</feature>
<reference evidence="12" key="1">
    <citation type="submission" date="2022-08" db="UniProtKB">
        <authorList>
            <consortium name="EnsemblMetazoa"/>
        </authorList>
    </citation>
    <scope>IDENTIFICATION</scope>
    <source>
        <strain evidence="12">05x7-T-G4-1.051#20</strain>
    </source>
</reference>
<feature type="transmembrane region" description="Helical" evidence="10">
    <location>
        <begin position="97"/>
        <end position="118"/>
    </location>
</feature>
<dbReference type="PROSITE" id="PS00237">
    <property type="entry name" value="G_PROTEIN_RECEP_F1_1"/>
    <property type="match status" value="1"/>
</dbReference>
<comment type="similarity">
    <text evidence="8">Belongs to the G-protein coupled receptor 1 family.</text>
</comment>
<evidence type="ECO:0000256" key="2">
    <source>
        <dbReference type="ARBA" id="ARBA00022692"/>
    </source>
</evidence>
<organism evidence="12 13">
    <name type="scientific">Magallana gigas</name>
    <name type="common">Pacific oyster</name>
    <name type="synonym">Crassostrea gigas</name>
    <dbReference type="NCBI Taxonomy" id="29159"/>
    <lineage>
        <taxon>Eukaryota</taxon>
        <taxon>Metazoa</taxon>
        <taxon>Spiralia</taxon>
        <taxon>Lophotrochozoa</taxon>
        <taxon>Mollusca</taxon>
        <taxon>Bivalvia</taxon>
        <taxon>Autobranchia</taxon>
        <taxon>Pteriomorphia</taxon>
        <taxon>Ostreida</taxon>
        <taxon>Ostreoidea</taxon>
        <taxon>Ostreidae</taxon>
        <taxon>Magallana</taxon>
    </lineage>
</organism>
<keyword evidence="7 8" id="KW-0807">Transducer</keyword>
<keyword evidence="13" id="KW-1185">Reference proteome</keyword>
<dbReference type="InterPro" id="IPR017452">
    <property type="entry name" value="GPCR_Rhodpsn_7TM"/>
</dbReference>
<dbReference type="InterPro" id="IPR000276">
    <property type="entry name" value="GPCR_Rhodpsn"/>
</dbReference>
<dbReference type="GO" id="GO:0016020">
    <property type="term" value="C:membrane"/>
    <property type="evidence" value="ECO:0007669"/>
    <property type="project" value="UniProtKB-SubCell"/>
</dbReference>
<dbReference type="EnsemblMetazoa" id="G27346.1">
    <property type="protein sequence ID" value="G27346.1:cds"/>
    <property type="gene ID" value="G27346"/>
</dbReference>
<feature type="transmembrane region" description="Helical" evidence="10">
    <location>
        <begin position="343"/>
        <end position="363"/>
    </location>
</feature>
<name>A0A8W8LB71_MAGGI</name>
<keyword evidence="3 10" id="KW-1133">Transmembrane helix</keyword>
<evidence type="ECO:0000256" key="10">
    <source>
        <dbReference type="SAM" id="Phobius"/>
    </source>
</evidence>
<evidence type="ECO:0000256" key="9">
    <source>
        <dbReference type="SAM" id="MobiDB-lite"/>
    </source>
</evidence>
<dbReference type="CDD" id="cd00637">
    <property type="entry name" value="7tm_classA_rhodopsin-like"/>
    <property type="match status" value="1"/>
</dbReference>
<evidence type="ECO:0000256" key="1">
    <source>
        <dbReference type="ARBA" id="ARBA00004141"/>
    </source>
</evidence>
<evidence type="ECO:0000256" key="5">
    <source>
        <dbReference type="ARBA" id="ARBA00023136"/>
    </source>
</evidence>
<dbReference type="Pfam" id="PF00001">
    <property type="entry name" value="7tm_1"/>
    <property type="match status" value="1"/>
</dbReference>
<keyword evidence="2 8" id="KW-0812">Transmembrane</keyword>
<keyword evidence="6 8" id="KW-0675">Receptor</keyword>
<evidence type="ECO:0000256" key="3">
    <source>
        <dbReference type="ARBA" id="ARBA00022989"/>
    </source>
</evidence>
<dbReference type="PRINTS" id="PR00237">
    <property type="entry name" value="GPCRRHODOPSN"/>
</dbReference>
<keyword evidence="4 8" id="KW-0297">G-protein coupled receptor</keyword>
<dbReference type="AlphaFoldDB" id="A0A8W8LB71"/>
<keyword evidence="5 10" id="KW-0472">Membrane</keyword>
<evidence type="ECO:0000256" key="7">
    <source>
        <dbReference type="ARBA" id="ARBA00023224"/>
    </source>
</evidence>
<dbReference type="GO" id="GO:0004930">
    <property type="term" value="F:G protein-coupled receptor activity"/>
    <property type="evidence" value="ECO:0007669"/>
    <property type="project" value="UniProtKB-KW"/>
</dbReference>
<comment type="subcellular location">
    <subcellularLocation>
        <location evidence="1">Membrane</location>
        <topology evidence="1">Multi-pass membrane protein</topology>
    </subcellularLocation>
</comment>
<evidence type="ECO:0000256" key="6">
    <source>
        <dbReference type="ARBA" id="ARBA00023170"/>
    </source>
</evidence>
<feature type="transmembrane region" description="Helical" evidence="10">
    <location>
        <begin position="27"/>
        <end position="47"/>
    </location>
</feature>
<evidence type="ECO:0000256" key="8">
    <source>
        <dbReference type="RuleBase" id="RU000688"/>
    </source>
</evidence>
<dbReference type="Gene3D" id="1.20.1070.10">
    <property type="entry name" value="Rhodopsin 7-helix transmembrane proteins"/>
    <property type="match status" value="1"/>
</dbReference>
<dbReference type="PROSITE" id="PS50262">
    <property type="entry name" value="G_PROTEIN_RECEP_F1_2"/>
    <property type="match status" value="1"/>
</dbReference>
<feature type="transmembrane region" description="Helical" evidence="10">
    <location>
        <begin position="299"/>
        <end position="323"/>
    </location>
</feature>
<protein>
    <recommendedName>
        <fullName evidence="11">G-protein coupled receptors family 1 profile domain-containing protein</fullName>
    </recommendedName>
</protein>
<dbReference type="PANTHER" id="PTHR24238:SF47">
    <property type="entry name" value="ECDYSTEROIDS_DOPAMINE RECEPTOR-RELATED"/>
    <property type="match status" value="1"/>
</dbReference>
<feature type="transmembrane region" description="Helical" evidence="10">
    <location>
        <begin position="139"/>
        <end position="159"/>
    </location>
</feature>
<proteinExistence type="inferred from homology"/>
<evidence type="ECO:0000259" key="11">
    <source>
        <dbReference type="PROSITE" id="PS50262"/>
    </source>
</evidence>
<evidence type="ECO:0000256" key="4">
    <source>
        <dbReference type="ARBA" id="ARBA00023040"/>
    </source>
</evidence>
<feature type="transmembrane region" description="Helical" evidence="10">
    <location>
        <begin position="59"/>
        <end position="85"/>
    </location>
</feature>
<feature type="transmembrane region" description="Helical" evidence="10">
    <location>
        <begin position="189"/>
        <end position="217"/>
    </location>
</feature>